<sequence length="209" mass="22984">MTGALACLAVSCIPTRAAGPAWWGSRLSPDDGAPQHVVTGGLQVERFQAIPKVEVRFPADWRSAPRTADDSGELRAMLPADAVTVTFLDGKRRETALSTATIRVEREAELNGQPSSGMRVVTGDDAEIYLVREDQRRDVLRVDIVGFDGWPREAVRIARFDWPVTEDEIHGWQESLWLRGPAQVAMLVGVVAGAIWISNVGLERALREE</sequence>
<organism evidence="1 2">
    <name type="scientific">Saltatorellus ferox</name>
    <dbReference type="NCBI Taxonomy" id="2528018"/>
    <lineage>
        <taxon>Bacteria</taxon>
        <taxon>Pseudomonadati</taxon>
        <taxon>Planctomycetota</taxon>
        <taxon>Planctomycetia</taxon>
        <taxon>Planctomycetia incertae sedis</taxon>
        <taxon>Saltatorellus</taxon>
    </lineage>
</organism>
<evidence type="ECO:0000313" key="1">
    <source>
        <dbReference type="EMBL" id="QDV09449.1"/>
    </source>
</evidence>
<proteinExistence type="predicted"/>
<protein>
    <submittedName>
        <fullName evidence="1">Uncharacterized protein</fullName>
    </submittedName>
</protein>
<dbReference type="RefSeq" id="WP_145203829.1">
    <property type="nucleotide sequence ID" value="NZ_CP036434.1"/>
</dbReference>
<name>A0A518EZE8_9BACT</name>
<accession>A0A518EZE8</accession>
<reference evidence="1 2" key="1">
    <citation type="submission" date="2019-02" db="EMBL/GenBank/DDBJ databases">
        <title>Deep-cultivation of Planctomycetes and their phenomic and genomic characterization uncovers novel biology.</title>
        <authorList>
            <person name="Wiegand S."/>
            <person name="Jogler M."/>
            <person name="Boedeker C."/>
            <person name="Pinto D."/>
            <person name="Vollmers J."/>
            <person name="Rivas-Marin E."/>
            <person name="Kohn T."/>
            <person name="Peeters S.H."/>
            <person name="Heuer A."/>
            <person name="Rast P."/>
            <person name="Oberbeckmann S."/>
            <person name="Bunk B."/>
            <person name="Jeske O."/>
            <person name="Meyerdierks A."/>
            <person name="Storesund J.E."/>
            <person name="Kallscheuer N."/>
            <person name="Luecker S."/>
            <person name="Lage O.M."/>
            <person name="Pohl T."/>
            <person name="Merkel B.J."/>
            <person name="Hornburger P."/>
            <person name="Mueller R.-W."/>
            <person name="Bruemmer F."/>
            <person name="Labrenz M."/>
            <person name="Spormann A.M."/>
            <person name="Op den Camp H."/>
            <person name="Overmann J."/>
            <person name="Amann R."/>
            <person name="Jetten M.S.M."/>
            <person name="Mascher T."/>
            <person name="Medema M.H."/>
            <person name="Devos D.P."/>
            <person name="Kaster A.-K."/>
            <person name="Ovreas L."/>
            <person name="Rohde M."/>
            <person name="Galperin M.Y."/>
            <person name="Jogler C."/>
        </authorList>
    </citation>
    <scope>NUCLEOTIDE SEQUENCE [LARGE SCALE GENOMIC DNA]</scope>
    <source>
        <strain evidence="1 2">Poly30</strain>
    </source>
</reference>
<evidence type="ECO:0000313" key="2">
    <source>
        <dbReference type="Proteomes" id="UP000320390"/>
    </source>
</evidence>
<dbReference type="EMBL" id="CP036434">
    <property type="protein sequence ID" value="QDV09449.1"/>
    <property type="molecule type" value="Genomic_DNA"/>
</dbReference>
<keyword evidence="2" id="KW-1185">Reference proteome</keyword>
<gene>
    <name evidence="1" type="ORF">Poly30_50070</name>
</gene>
<dbReference type="Proteomes" id="UP000320390">
    <property type="component" value="Chromosome"/>
</dbReference>
<dbReference type="AlphaFoldDB" id="A0A518EZE8"/>